<dbReference type="AlphaFoldDB" id="A0AAE0ZZ46"/>
<name>A0AAE0ZZ46_9GAST</name>
<dbReference type="Proteomes" id="UP001283361">
    <property type="component" value="Unassembled WGS sequence"/>
</dbReference>
<dbReference type="EMBL" id="JAWDGP010002977">
    <property type="protein sequence ID" value="KAK3778358.1"/>
    <property type="molecule type" value="Genomic_DNA"/>
</dbReference>
<proteinExistence type="predicted"/>
<evidence type="ECO:0000313" key="1">
    <source>
        <dbReference type="EMBL" id="KAK3778358.1"/>
    </source>
</evidence>
<keyword evidence="2" id="KW-1185">Reference proteome</keyword>
<protein>
    <submittedName>
        <fullName evidence="1">Uncharacterized protein</fullName>
    </submittedName>
</protein>
<gene>
    <name evidence="1" type="ORF">RRG08_016822</name>
</gene>
<accession>A0AAE0ZZ46</accession>
<organism evidence="1 2">
    <name type="scientific">Elysia crispata</name>
    <name type="common">lettuce slug</name>
    <dbReference type="NCBI Taxonomy" id="231223"/>
    <lineage>
        <taxon>Eukaryota</taxon>
        <taxon>Metazoa</taxon>
        <taxon>Spiralia</taxon>
        <taxon>Lophotrochozoa</taxon>
        <taxon>Mollusca</taxon>
        <taxon>Gastropoda</taxon>
        <taxon>Heterobranchia</taxon>
        <taxon>Euthyneura</taxon>
        <taxon>Panpulmonata</taxon>
        <taxon>Sacoglossa</taxon>
        <taxon>Placobranchoidea</taxon>
        <taxon>Plakobranchidae</taxon>
        <taxon>Elysia</taxon>
    </lineage>
</organism>
<reference evidence="1" key="1">
    <citation type="journal article" date="2023" name="G3 (Bethesda)">
        <title>A reference genome for the long-term kleptoplast-retaining sea slug Elysia crispata morphotype clarki.</title>
        <authorList>
            <person name="Eastman K.E."/>
            <person name="Pendleton A.L."/>
            <person name="Shaikh M.A."/>
            <person name="Suttiyut T."/>
            <person name="Ogas R."/>
            <person name="Tomko P."/>
            <person name="Gavelis G."/>
            <person name="Widhalm J.R."/>
            <person name="Wisecaver J.H."/>
        </authorList>
    </citation>
    <scope>NUCLEOTIDE SEQUENCE</scope>
    <source>
        <strain evidence="1">ECLA1</strain>
    </source>
</reference>
<evidence type="ECO:0000313" key="2">
    <source>
        <dbReference type="Proteomes" id="UP001283361"/>
    </source>
</evidence>
<comment type="caution">
    <text evidence="1">The sequence shown here is derived from an EMBL/GenBank/DDBJ whole genome shotgun (WGS) entry which is preliminary data.</text>
</comment>
<sequence>MDLEPLNIGNICTDQHKNPCKSGGKLFKWTPKQITDLEGAQRDRGGSPKIRVVNEAVGCNLLDLTEKRKPQLASLPVSGERSAVNLGGSRAVLIRHVCPDTVGLGGEGGQRGRGGVDH</sequence>